<dbReference type="InterPro" id="IPR006840">
    <property type="entry name" value="ChaC"/>
</dbReference>
<evidence type="ECO:0000256" key="2">
    <source>
        <dbReference type="ARBA" id="ARBA00012344"/>
    </source>
</evidence>
<name>A0ABD3WIZ2_SINWO</name>
<dbReference type="GO" id="GO:0061928">
    <property type="term" value="F:glutathione specific gamma-glutamylcyclotransferase activity"/>
    <property type="evidence" value="ECO:0007669"/>
    <property type="project" value="UniProtKB-EC"/>
</dbReference>
<dbReference type="EMBL" id="JBJQND010000006">
    <property type="protein sequence ID" value="KAL3872723.1"/>
    <property type="molecule type" value="Genomic_DNA"/>
</dbReference>
<dbReference type="Proteomes" id="UP001634394">
    <property type="component" value="Unassembled WGS sequence"/>
</dbReference>
<evidence type="ECO:0000256" key="1">
    <source>
        <dbReference type="ARBA" id="ARBA00009662"/>
    </source>
</evidence>
<dbReference type="SUPFAM" id="SSF110857">
    <property type="entry name" value="Gamma-glutamyl cyclotransferase-like"/>
    <property type="match status" value="1"/>
</dbReference>
<proteinExistence type="inferred from homology"/>
<comment type="caution">
    <text evidence="5">The sequence shown here is derived from an EMBL/GenBank/DDBJ whole genome shotgun (WGS) entry which is preliminary data.</text>
</comment>
<dbReference type="InterPro" id="IPR036568">
    <property type="entry name" value="GGCT-like_sf"/>
</dbReference>
<gene>
    <name evidence="5" type="ORF">ACJMK2_035929</name>
</gene>
<sequence length="219" mass="24756">MDIHFAEQLLENATSVAIFGYGSLLWKPDFTYERREIGHIKGFVRRFYQGNITHRGTSETPGRCATLVKSNGGSVWGVAFNVEGKDEVRRAMCGLNLREMTLGGYILMTVTFYPRDGSPPRPVLVYTATEHNSLYLGSDSIPVEDIAKDIVAARGFAGSNVEYVTKMADFVREHIPEDDDEHLFSLDKYVRNHSRNILQSHNSSSNYERNVYHEAVTSR</sequence>
<evidence type="ECO:0000256" key="4">
    <source>
        <dbReference type="ARBA" id="ARBA00048073"/>
    </source>
</evidence>
<evidence type="ECO:0000313" key="5">
    <source>
        <dbReference type="EMBL" id="KAL3872723.1"/>
    </source>
</evidence>
<accession>A0ABD3WIZ2</accession>
<evidence type="ECO:0000313" key="6">
    <source>
        <dbReference type="Proteomes" id="UP001634394"/>
    </source>
</evidence>
<organism evidence="5 6">
    <name type="scientific">Sinanodonta woodiana</name>
    <name type="common">Chinese pond mussel</name>
    <name type="synonym">Anodonta woodiana</name>
    <dbReference type="NCBI Taxonomy" id="1069815"/>
    <lineage>
        <taxon>Eukaryota</taxon>
        <taxon>Metazoa</taxon>
        <taxon>Spiralia</taxon>
        <taxon>Lophotrochozoa</taxon>
        <taxon>Mollusca</taxon>
        <taxon>Bivalvia</taxon>
        <taxon>Autobranchia</taxon>
        <taxon>Heteroconchia</taxon>
        <taxon>Palaeoheterodonta</taxon>
        <taxon>Unionida</taxon>
        <taxon>Unionoidea</taxon>
        <taxon>Unionidae</taxon>
        <taxon>Unioninae</taxon>
        <taxon>Sinanodonta</taxon>
    </lineage>
</organism>
<dbReference type="CDD" id="cd06661">
    <property type="entry name" value="GGCT_like"/>
    <property type="match status" value="1"/>
</dbReference>
<evidence type="ECO:0000256" key="3">
    <source>
        <dbReference type="ARBA" id="ARBA00023239"/>
    </source>
</evidence>
<dbReference type="EC" id="4.3.2.7" evidence="2"/>
<protein>
    <recommendedName>
        <fullName evidence="2">glutathione-specific gamma-glutamylcyclotransferase</fullName>
        <ecNumber evidence="2">4.3.2.7</ecNumber>
    </recommendedName>
</protein>
<dbReference type="Gene3D" id="3.10.490.10">
    <property type="entry name" value="Gamma-glutamyl cyclotransferase-like"/>
    <property type="match status" value="1"/>
</dbReference>
<dbReference type="PANTHER" id="PTHR12192">
    <property type="entry name" value="CATION TRANSPORT PROTEIN CHAC-RELATED"/>
    <property type="match status" value="1"/>
</dbReference>
<dbReference type="InterPro" id="IPR013024">
    <property type="entry name" value="GGCT-like"/>
</dbReference>
<comment type="similarity">
    <text evidence="1">Belongs to the gamma-glutamylcyclotransferase family. ChaC subfamily.</text>
</comment>
<keyword evidence="3" id="KW-0456">Lyase</keyword>
<dbReference type="AlphaFoldDB" id="A0ABD3WIZ2"/>
<reference evidence="5 6" key="1">
    <citation type="submission" date="2024-11" db="EMBL/GenBank/DDBJ databases">
        <title>Chromosome-level genome assembly of the freshwater bivalve Anodonta woodiana.</title>
        <authorList>
            <person name="Chen X."/>
        </authorList>
    </citation>
    <scope>NUCLEOTIDE SEQUENCE [LARGE SCALE GENOMIC DNA]</scope>
    <source>
        <strain evidence="5">MN2024</strain>
        <tissue evidence="5">Gills</tissue>
    </source>
</reference>
<comment type="catalytic activity">
    <reaction evidence="4">
        <text>glutathione = L-cysteinylglycine + 5-oxo-L-proline</text>
        <dbReference type="Rhea" id="RHEA:47724"/>
        <dbReference type="ChEBI" id="CHEBI:57925"/>
        <dbReference type="ChEBI" id="CHEBI:58402"/>
        <dbReference type="ChEBI" id="CHEBI:61694"/>
        <dbReference type="EC" id="4.3.2.7"/>
    </reaction>
</comment>
<keyword evidence="6" id="KW-1185">Reference proteome</keyword>
<dbReference type="PANTHER" id="PTHR12192:SF26">
    <property type="entry name" value="GLUTATHIONE-SPECIFIC GAMMA-GLUTAMYLCYCLOTRANSFERASE 1"/>
    <property type="match status" value="1"/>
</dbReference>
<dbReference type="Pfam" id="PF04752">
    <property type="entry name" value="ChaC"/>
    <property type="match status" value="1"/>
</dbReference>